<keyword evidence="1" id="KW-0732">Signal</keyword>
<comment type="caution">
    <text evidence="2">The sequence shown here is derived from an EMBL/GenBank/DDBJ whole genome shotgun (WGS) entry which is preliminary data.</text>
</comment>
<evidence type="ECO:0000256" key="1">
    <source>
        <dbReference type="SAM" id="SignalP"/>
    </source>
</evidence>
<feature type="signal peptide" evidence="1">
    <location>
        <begin position="1"/>
        <end position="31"/>
    </location>
</feature>
<organism evidence="2 3">
    <name type="scientific">Caballeronia choica</name>
    <dbReference type="NCBI Taxonomy" id="326476"/>
    <lineage>
        <taxon>Bacteria</taxon>
        <taxon>Pseudomonadati</taxon>
        <taxon>Pseudomonadota</taxon>
        <taxon>Betaproteobacteria</taxon>
        <taxon>Burkholderiales</taxon>
        <taxon>Burkholderiaceae</taxon>
        <taxon>Caballeronia</taxon>
    </lineage>
</organism>
<reference evidence="2" key="1">
    <citation type="submission" date="2016-01" db="EMBL/GenBank/DDBJ databases">
        <authorList>
            <person name="Peeters C."/>
        </authorList>
    </citation>
    <scope>NUCLEOTIDE SEQUENCE [LARGE SCALE GENOMIC DNA]</scope>
    <source>
        <strain evidence="2">LMG 22940</strain>
    </source>
</reference>
<keyword evidence="3" id="KW-1185">Reference proteome</keyword>
<evidence type="ECO:0000313" key="3">
    <source>
        <dbReference type="Proteomes" id="UP000054770"/>
    </source>
</evidence>
<name>A0A158KA46_9BURK</name>
<gene>
    <name evidence="2" type="ORF">AWB68_05323</name>
</gene>
<dbReference type="Proteomes" id="UP000054770">
    <property type="component" value="Unassembled WGS sequence"/>
</dbReference>
<evidence type="ECO:0000313" key="2">
    <source>
        <dbReference type="EMBL" id="SAL77996.1"/>
    </source>
</evidence>
<dbReference type="AlphaFoldDB" id="A0A158KA46"/>
<evidence type="ECO:0008006" key="4">
    <source>
        <dbReference type="Google" id="ProtNLM"/>
    </source>
</evidence>
<dbReference type="PROSITE" id="PS51257">
    <property type="entry name" value="PROKAR_LIPOPROTEIN"/>
    <property type="match status" value="1"/>
</dbReference>
<dbReference type="EMBL" id="FCON02000075">
    <property type="protein sequence ID" value="SAL77996.1"/>
    <property type="molecule type" value="Genomic_DNA"/>
</dbReference>
<accession>A0A158KA46</accession>
<sequence>MSYSGRDHHKGTMKKLVAATLALPLLLSACAYFHNEDAGQPEVEKASQNSVDSIVKCVTDEADKHNAPYKKTPIPQGVMLEFGESNVVKVRFDNGETSYRFYPGQRHASNLWIEGASKKCAP</sequence>
<feature type="chain" id="PRO_5011117139" description="Lipoprotein" evidence="1">
    <location>
        <begin position="32"/>
        <end position="122"/>
    </location>
</feature>
<protein>
    <recommendedName>
        <fullName evidence="4">Lipoprotein</fullName>
    </recommendedName>
</protein>
<proteinExistence type="predicted"/>